<proteinExistence type="predicted"/>
<dbReference type="PANTHER" id="PTHR46796:SF12">
    <property type="entry name" value="HTH-TYPE DNA-BINDING TRANSCRIPTIONAL ACTIVATOR EUTR"/>
    <property type="match status" value="1"/>
</dbReference>
<dbReference type="Proteomes" id="UP000278222">
    <property type="component" value="Unassembled WGS sequence"/>
</dbReference>
<accession>A0A3N1MEE0</accession>
<dbReference type="InterPro" id="IPR009057">
    <property type="entry name" value="Homeodomain-like_sf"/>
</dbReference>
<dbReference type="Gene3D" id="1.10.10.60">
    <property type="entry name" value="Homeodomain-like"/>
    <property type="match status" value="1"/>
</dbReference>
<keyword evidence="3" id="KW-0804">Transcription</keyword>
<gene>
    <name evidence="5" type="ORF">EDC65_1314</name>
</gene>
<keyword evidence="1" id="KW-0805">Transcription regulation</keyword>
<evidence type="ECO:0000313" key="5">
    <source>
        <dbReference type="EMBL" id="ROP99535.1"/>
    </source>
</evidence>
<dbReference type="SUPFAM" id="SSF46689">
    <property type="entry name" value="Homeodomain-like"/>
    <property type="match status" value="2"/>
</dbReference>
<organism evidence="5 6">
    <name type="scientific">Stella humosa</name>
    <dbReference type="NCBI Taxonomy" id="94"/>
    <lineage>
        <taxon>Bacteria</taxon>
        <taxon>Pseudomonadati</taxon>
        <taxon>Pseudomonadota</taxon>
        <taxon>Alphaproteobacteria</taxon>
        <taxon>Rhodospirillales</taxon>
        <taxon>Stellaceae</taxon>
        <taxon>Stella</taxon>
    </lineage>
</organism>
<feature type="domain" description="HTH araC/xylS-type" evidence="4">
    <location>
        <begin position="240"/>
        <end position="340"/>
    </location>
</feature>
<dbReference type="AlphaFoldDB" id="A0A3N1MEE0"/>
<name>A0A3N1MEE0_9PROT</name>
<keyword evidence="6" id="KW-1185">Reference proteome</keyword>
<evidence type="ECO:0000313" key="6">
    <source>
        <dbReference type="Proteomes" id="UP000278222"/>
    </source>
</evidence>
<dbReference type="GO" id="GO:0043565">
    <property type="term" value="F:sequence-specific DNA binding"/>
    <property type="evidence" value="ECO:0007669"/>
    <property type="project" value="InterPro"/>
</dbReference>
<evidence type="ECO:0000256" key="1">
    <source>
        <dbReference type="ARBA" id="ARBA00023015"/>
    </source>
</evidence>
<evidence type="ECO:0000256" key="3">
    <source>
        <dbReference type="ARBA" id="ARBA00023163"/>
    </source>
</evidence>
<keyword evidence="2 5" id="KW-0238">DNA-binding</keyword>
<evidence type="ECO:0000256" key="2">
    <source>
        <dbReference type="ARBA" id="ARBA00023125"/>
    </source>
</evidence>
<dbReference type="PROSITE" id="PS01124">
    <property type="entry name" value="HTH_ARAC_FAMILY_2"/>
    <property type="match status" value="1"/>
</dbReference>
<dbReference type="PANTHER" id="PTHR46796">
    <property type="entry name" value="HTH-TYPE TRANSCRIPTIONAL ACTIVATOR RHAS-RELATED"/>
    <property type="match status" value="1"/>
</dbReference>
<dbReference type="SMART" id="SM00342">
    <property type="entry name" value="HTH_ARAC"/>
    <property type="match status" value="1"/>
</dbReference>
<protein>
    <submittedName>
        <fullName evidence="5">AraC-like DNA-binding protein</fullName>
    </submittedName>
</protein>
<comment type="caution">
    <text evidence="5">The sequence shown here is derived from an EMBL/GenBank/DDBJ whole genome shotgun (WGS) entry which is preliminary data.</text>
</comment>
<dbReference type="InterPro" id="IPR050204">
    <property type="entry name" value="AraC_XylS_family_regulators"/>
</dbReference>
<dbReference type="GO" id="GO:0003700">
    <property type="term" value="F:DNA-binding transcription factor activity"/>
    <property type="evidence" value="ECO:0007669"/>
    <property type="project" value="InterPro"/>
</dbReference>
<dbReference type="EMBL" id="RJKX01000013">
    <property type="protein sequence ID" value="ROP99535.1"/>
    <property type="molecule type" value="Genomic_DNA"/>
</dbReference>
<evidence type="ECO:0000259" key="4">
    <source>
        <dbReference type="PROSITE" id="PS01124"/>
    </source>
</evidence>
<dbReference type="RefSeq" id="WP_170216374.1">
    <property type="nucleotide sequence ID" value="NZ_AP019700.1"/>
</dbReference>
<dbReference type="InterPro" id="IPR018060">
    <property type="entry name" value="HTH_AraC"/>
</dbReference>
<reference evidence="5 6" key="1">
    <citation type="submission" date="2018-11" db="EMBL/GenBank/DDBJ databases">
        <title>Genomic Encyclopedia of Type Strains, Phase IV (KMG-IV): sequencing the most valuable type-strain genomes for metagenomic binning, comparative biology and taxonomic classification.</title>
        <authorList>
            <person name="Goeker M."/>
        </authorList>
    </citation>
    <scope>NUCLEOTIDE SEQUENCE [LARGE SCALE GENOMIC DNA]</scope>
    <source>
        <strain evidence="5 6">DSM 5900</strain>
    </source>
</reference>
<dbReference type="Pfam" id="PF12833">
    <property type="entry name" value="HTH_18"/>
    <property type="match status" value="1"/>
</dbReference>
<sequence>MIQVGQSLLDTFTSIEIQYPEGHGAAAGAQRDYQPINNRVTYRLKDREARADAAAGPLSLLGIRQAGALALGYNRDRYATDIRVDGEGLARFCVVLTTSGALQMRLGGQQPAVGDRSHGLIYDGRQQRQFETWDDTARVMLWIEAARMERALVGLLDEPLHVPLAFASHIDWSLGRLPALRRTIAYFVSELGDPMGMTGVPAALESFTDGLVHLMLNALPHSHAARLDRAVAAPAPAHLRRALAFMHASSDQAVTIADVAAAAGCGTRTLLNAFRRFRDTTPLAAFHDIRLQHARAALLASDGTDSTRAIARRFGFTNPSRFAVAYGRRFGETPAETRRE</sequence>